<proteinExistence type="predicted"/>
<feature type="DNA-binding region" description="H-T-H motif" evidence="4">
    <location>
        <begin position="34"/>
        <end position="53"/>
    </location>
</feature>
<dbReference type="RefSeq" id="WP_379188157.1">
    <property type="nucleotide sequence ID" value="NZ_JBHSOW010000040.1"/>
</dbReference>
<name>A0ABW0VVK7_9BACL</name>
<evidence type="ECO:0000313" key="7">
    <source>
        <dbReference type="Proteomes" id="UP001596047"/>
    </source>
</evidence>
<keyword evidence="7" id="KW-1185">Reference proteome</keyword>
<gene>
    <name evidence="6" type="ORF">ACFPYJ_10935</name>
</gene>
<evidence type="ECO:0000256" key="3">
    <source>
        <dbReference type="ARBA" id="ARBA00023163"/>
    </source>
</evidence>
<dbReference type="PRINTS" id="PR00455">
    <property type="entry name" value="HTHTETR"/>
</dbReference>
<dbReference type="Pfam" id="PF00440">
    <property type="entry name" value="TetR_N"/>
    <property type="match status" value="1"/>
</dbReference>
<evidence type="ECO:0000256" key="1">
    <source>
        <dbReference type="ARBA" id="ARBA00023015"/>
    </source>
</evidence>
<feature type="domain" description="HTH tetR-type" evidence="5">
    <location>
        <begin position="11"/>
        <end position="71"/>
    </location>
</feature>
<dbReference type="InterPro" id="IPR001647">
    <property type="entry name" value="HTH_TetR"/>
</dbReference>
<evidence type="ECO:0000256" key="2">
    <source>
        <dbReference type="ARBA" id="ARBA00023125"/>
    </source>
</evidence>
<dbReference type="Gene3D" id="1.10.10.60">
    <property type="entry name" value="Homeodomain-like"/>
    <property type="match status" value="1"/>
</dbReference>
<accession>A0ABW0VVK7</accession>
<comment type="caution">
    <text evidence="6">The sequence shown here is derived from an EMBL/GenBank/DDBJ whole genome shotgun (WGS) entry which is preliminary data.</text>
</comment>
<dbReference type="EMBL" id="JBHSOW010000040">
    <property type="protein sequence ID" value="MFC5649625.1"/>
    <property type="molecule type" value="Genomic_DNA"/>
</dbReference>
<evidence type="ECO:0000259" key="5">
    <source>
        <dbReference type="PROSITE" id="PS50977"/>
    </source>
</evidence>
<sequence>MDTDSKEHLRDERREQIKKAALKVFAQRGLIGTKMSLIAKEAKISDGLSYRYFKSKDEILVELVEEAVAGSNAAFTAIENMSGTALERMRTLTQEILQEDNHYFMLMQQVLTSDEGGLPVKVAQLMENYETHTMINLLTKIVSEGQDAGQFAAGDPRDHAVWYLTALVGLMNQETSSIEGYRPPDIDFIMRLIVKTNDQ</sequence>
<dbReference type="Proteomes" id="UP001596047">
    <property type="component" value="Unassembled WGS sequence"/>
</dbReference>
<dbReference type="Gene3D" id="1.10.357.10">
    <property type="entry name" value="Tetracycline Repressor, domain 2"/>
    <property type="match status" value="1"/>
</dbReference>
<protein>
    <submittedName>
        <fullName evidence="6">TetR/AcrR family transcriptional regulator</fullName>
    </submittedName>
</protein>
<keyword evidence="1" id="KW-0805">Transcription regulation</keyword>
<keyword evidence="3" id="KW-0804">Transcription</keyword>
<dbReference type="InterPro" id="IPR050109">
    <property type="entry name" value="HTH-type_TetR-like_transc_reg"/>
</dbReference>
<dbReference type="PANTHER" id="PTHR30055:SF234">
    <property type="entry name" value="HTH-TYPE TRANSCRIPTIONAL REGULATOR BETI"/>
    <property type="match status" value="1"/>
</dbReference>
<evidence type="ECO:0000313" key="6">
    <source>
        <dbReference type="EMBL" id="MFC5649625.1"/>
    </source>
</evidence>
<dbReference type="InterPro" id="IPR009057">
    <property type="entry name" value="Homeodomain-like_sf"/>
</dbReference>
<reference evidence="7" key="1">
    <citation type="journal article" date="2019" name="Int. J. Syst. Evol. Microbiol.">
        <title>The Global Catalogue of Microorganisms (GCM) 10K type strain sequencing project: providing services to taxonomists for standard genome sequencing and annotation.</title>
        <authorList>
            <consortium name="The Broad Institute Genomics Platform"/>
            <consortium name="The Broad Institute Genome Sequencing Center for Infectious Disease"/>
            <person name="Wu L."/>
            <person name="Ma J."/>
        </authorList>
    </citation>
    <scope>NUCLEOTIDE SEQUENCE [LARGE SCALE GENOMIC DNA]</scope>
    <source>
        <strain evidence="7">CGMCC 1.3240</strain>
    </source>
</reference>
<evidence type="ECO:0000256" key="4">
    <source>
        <dbReference type="PROSITE-ProRule" id="PRU00335"/>
    </source>
</evidence>
<organism evidence="6 7">
    <name type="scientific">Paenibacillus solisilvae</name>
    <dbReference type="NCBI Taxonomy" id="2486751"/>
    <lineage>
        <taxon>Bacteria</taxon>
        <taxon>Bacillati</taxon>
        <taxon>Bacillota</taxon>
        <taxon>Bacilli</taxon>
        <taxon>Bacillales</taxon>
        <taxon>Paenibacillaceae</taxon>
        <taxon>Paenibacillus</taxon>
    </lineage>
</organism>
<keyword evidence="2 4" id="KW-0238">DNA-binding</keyword>
<dbReference type="PANTHER" id="PTHR30055">
    <property type="entry name" value="HTH-TYPE TRANSCRIPTIONAL REGULATOR RUTR"/>
    <property type="match status" value="1"/>
</dbReference>
<dbReference type="PROSITE" id="PS50977">
    <property type="entry name" value="HTH_TETR_2"/>
    <property type="match status" value="1"/>
</dbReference>
<dbReference type="SUPFAM" id="SSF46689">
    <property type="entry name" value="Homeodomain-like"/>
    <property type="match status" value="1"/>
</dbReference>
<dbReference type="SUPFAM" id="SSF48498">
    <property type="entry name" value="Tetracyclin repressor-like, C-terminal domain"/>
    <property type="match status" value="1"/>
</dbReference>
<dbReference type="InterPro" id="IPR036271">
    <property type="entry name" value="Tet_transcr_reg_TetR-rel_C_sf"/>
</dbReference>